<keyword evidence="3" id="KW-0378">Hydrolase</keyword>
<dbReference type="SMART" id="SM00020">
    <property type="entry name" value="Tryp_SPc"/>
    <property type="match status" value="1"/>
</dbReference>
<dbReference type="InterPro" id="IPR033116">
    <property type="entry name" value="TRYPSIN_SER"/>
</dbReference>
<dbReference type="Pfam" id="PF00089">
    <property type="entry name" value="Trypsin"/>
    <property type="match status" value="1"/>
</dbReference>
<keyword evidence="3" id="KW-0645">Protease</keyword>
<dbReference type="InterPro" id="IPR051487">
    <property type="entry name" value="Ser/Thr_Proteases_Immune/Dev"/>
</dbReference>
<evidence type="ECO:0000256" key="2">
    <source>
        <dbReference type="ARBA" id="ARBA00024195"/>
    </source>
</evidence>
<dbReference type="InterPro" id="IPR009003">
    <property type="entry name" value="Peptidase_S1_PA"/>
</dbReference>
<dbReference type="InterPro" id="IPR018114">
    <property type="entry name" value="TRYPSIN_HIS"/>
</dbReference>
<dbReference type="OrthoDB" id="5877327at2759"/>
<dbReference type="STRING" id="34508.A0A4U5MIE2"/>
<keyword evidence="1" id="KW-1015">Disulfide bond</keyword>
<feature type="domain" description="Peptidase S1" evidence="5">
    <location>
        <begin position="38"/>
        <end position="277"/>
    </location>
</feature>
<sequence>MELFCLLLFVLLPLSYAKSLRNPGQGHIGVNPCKPFFVRNGQQANIKVFNFQARLAKPLGACGATLLSPRYVLTAGHCVKNVQPFDITIYAGLQDPIRPLDLGVQSRKVKNIILHPEYNTYKANDVAVVEVEADFIQTEYVNFTRIYANDNFAFNQHNSEVWFTGYGKPYGRGSSQHLQLGHSTIFPFEECKAMWARARLSVTVTEDNVCTASVDQCMSKGDSGGPLLYWFPHSTWGEWRQIGIISKGSEKPTPDGKLPDVSSRTSKYCDFIAQATQDSVKCL</sequence>
<dbReference type="FunFam" id="2.40.10.10:FF:000068">
    <property type="entry name" value="transmembrane protease serine 2"/>
    <property type="match status" value="1"/>
</dbReference>
<accession>A0A4U5MIE2</accession>
<dbReference type="PROSITE" id="PS00134">
    <property type="entry name" value="TRYPSIN_HIS"/>
    <property type="match status" value="1"/>
</dbReference>
<keyword evidence="4" id="KW-0732">Signal</keyword>
<dbReference type="GO" id="GO:0004252">
    <property type="term" value="F:serine-type endopeptidase activity"/>
    <property type="evidence" value="ECO:0007669"/>
    <property type="project" value="InterPro"/>
</dbReference>
<dbReference type="PRINTS" id="PR00722">
    <property type="entry name" value="CHYMOTRYPSIN"/>
</dbReference>
<dbReference type="PROSITE" id="PS50240">
    <property type="entry name" value="TRYPSIN_DOM"/>
    <property type="match status" value="1"/>
</dbReference>
<evidence type="ECO:0000256" key="4">
    <source>
        <dbReference type="SAM" id="SignalP"/>
    </source>
</evidence>
<dbReference type="EMBL" id="AZBU02000007">
    <property type="protein sequence ID" value="TKR69146.1"/>
    <property type="molecule type" value="Genomic_DNA"/>
</dbReference>
<dbReference type="SUPFAM" id="SSF50494">
    <property type="entry name" value="Trypsin-like serine proteases"/>
    <property type="match status" value="1"/>
</dbReference>
<comment type="caution">
    <text evidence="6">The sequence shown here is derived from an EMBL/GenBank/DDBJ whole genome shotgun (WGS) entry which is preliminary data.</text>
</comment>
<dbReference type="PROSITE" id="PS00135">
    <property type="entry name" value="TRYPSIN_SER"/>
    <property type="match status" value="1"/>
</dbReference>
<evidence type="ECO:0000256" key="3">
    <source>
        <dbReference type="RuleBase" id="RU363034"/>
    </source>
</evidence>
<dbReference type="CDD" id="cd00190">
    <property type="entry name" value="Tryp_SPc"/>
    <property type="match status" value="1"/>
</dbReference>
<proteinExistence type="inferred from homology"/>
<evidence type="ECO:0000259" key="5">
    <source>
        <dbReference type="PROSITE" id="PS50240"/>
    </source>
</evidence>
<feature type="chain" id="PRO_5020405486" description="Peptidase S1 domain-containing protein" evidence="4">
    <location>
        <begin position="18"/>
        <end position="283"/>
    </location>
</feature>
<dbReference type="InterPro" id="IPR001314">
    <property type="entry name" value="Peptidase_S1A"/>
</dbReference>
<dbReference type="InterPro" id="IPR043504">
    <property type="entry name" value="Peptidase_S1_PA_chymotrypsin"/>
</dbReference>
<dbReference type="GO" id="GO:0006508">
    <property type="term" value="P:proteolysis"/>
    <property type="evidence" value="ECO:0007669"/>
    <property type="project" value="UniProtKB-KW"/>
</dbReference>
<reference evidence="6 7" key="2">
    <citation type="journal article" date="2019" name="G3 (Bethesda)">
        <title>Hybrid Assembly of the Genome of the Entomopathogenic Nematode Steinernema carpocapsae Identifies the X-Chromosome.</title>
        <authorList>
            <person name="Serra L."/>
            <person name="Macchietto M."/>
            <person name="Macias-Munoz A."/>
            <person name="McGill C.J."/>
            <person name="Rodriguez I.M."/>
            <person name="Rodriguez B."/>
            <person name="Murad R."/>
            <person name="Mortazavi A."/>
        </authorList>
    </citation>
    <scope>NUCLEOTIDE SEQUENCE [LARGE SCALE GENOMIC DNA]</scope>
    <source>
        <strain evidence="6 7">ALL</strain>
    </source>
</reference>
<keyword evidence="7" id="KW-1185">Reference proteome</keyword>
<dbReference type="Gene3D" id="2.40.10.10">
    <property type="entry name" value="Trypsin-like serine proteases"/>
    <property type="match status" value="1"/>
</dbReference>
<dbReference type="PANTHER" id="PTHR24256">
    <property type="entry name" value="TRYPTASE-RELATED"/>
    <property type="match status" value="1"/>
</dbReference>
<name>A0A4U5MIE2_STECR</name>
<protein>
    <recommendedName>
        <fullName evidence="5">Peptidase S1 domain-containing protein</fullName>
    </recommendedName>
</protein>
<organism evidence="6 7">
    <name type="scientific">Steinernema carpocapsae</name>
    <name type="common">Entomopathogenic nematode</name>
    <dbReference type="NCBI Taxonomy" id="34508"/>
    <lineage>
        <taxon>Eukaryota</taxon>
        <taxon>Metazoa</taxon>
        <taxon>Ecdysozoa</taxon>
        <taxon>Nematoda</taxon>
        <taxon>Chromadorea</taxon>
        <taxon>Rhabditida</taxon>
        <taxon>Tylenchina</taxon>
        <taxon>Panagrolaimomorpha</taxon>
        <taxon>Strongyloidoidea</taxon>
        <taxon>Steinernematidae</taxon>
        <taxon>Steinernema</taxon>
    </lineage>
</organism>
<keyword evidence="3" id="KW-0720">Serine protease</keyword>
<evidence type="ECO:0000313" key="6">
    <source>
        <dbReference type="EMBL" id="TKR69146.1"/>
    </source>
</evidence>
<evidence type="ECO:0000256" key="1">
    <source>
        <dbReference type="ARBA" id="ARBA00023157"/>
    </source>
</evidence>
<dbReference type="InterPro" id="IPR001254">
    <property type="entry name" value="Trypsin_dom"/>
</dbReference>
<dbReference type="Proteomes" id="UP000298663">
    <property type="component" value="Unassembled WGS sequence"/>
</dbReference>
<gene>
    <name evidence="6" type="ORF">L596_021337</name>
</gene>
<evidence type="ECO:0000313" key="7">
    <source>
        <dbReference type="Proteomes" id="UP000298663"/>
    </source>
</evidence>
<feature type="signal peptide" evidence="4">
    <location>
        <begin position="1"/>
        <end position="17"/>
    </location>
</feature>
<comment type="similarity">
    <text evidence="2">Belongs to the peptidase S1 family. CLIP subfamily.</text>
</comment>
<reference evidence="6 7" key="1">
    <citation type="journal article" date="2015" name="Genome Biol.">
        <title>Comparative genomics of Steinernema reveals deeply conserved gene regulatory networks.</title>
        <authorList>
            <person name="Dillman A.R."/>
            <person name="Macchietto M."/>
            <person name="Porter C.F."/>
            <person name="Rogers A."/>
            <person name="Williams B."/>
            <person name="Antoshechkin I."/>
            <person name="Lee M.M."/>
            <person name="Goodwin Z."/>
            <person name="Lu X."/>
            <person name="Lewis E.E."/>
            <person name="Goodrich-Blair H."/>
            <person name="Stock S.P."/>
            <person name="Adams B.J."/>
            <person name="Sternberg P.W."/>
            <person name="Mortazavi A."/>
        </authorList>
    </citation>
    <scope>NUCLEOTIDE SEQUENCE [LARGE SCALE GENOMIC DNA]</scope>
    <source>
        <strain evidence="6 7">ALL</strain>
    </source>
</reference>
<dbReference type="AlphaFoldDB" id="A0A4U5MIE2"/>